<reference evidence="1 2" key="1">
    <citation type="submission" date="2016-02" db="EMBL/GenBank/DDBJ databases">
        <title>Genome sequence of Moorella mulderi DSM 14980.</title>
        <authorList>
            <person name="Poehlein A."/>
            <person name="Daniel R."/>
        </authorList>
    </citation>
    <scope>NUCLEOTIDE SEQUENCE [LARGE SCALE GENOMIC DNA]</scope>
    <source>
        <strain evidence="1 2">DSM 14980</strain>
    </source>
</reference>
<organism evidence="1 2">
    <name type="scientific">Moorella mulderi DSM 14980</name>
    <dbReference type="NCBI Taxonomy" id="1122241"/>
    <lineage>
        <taxon>Bacteria</taxon>
        <taxon>Bacillati</taxon>
        <taxon>Bacillota</taxon>
        <taxon>Clostridia</taxon>
        <taxon>Neomoorellales</taxon>
        <taxon>Neomoorellaceae</taxon>
        <taxon>Neomoorella</taxon>
    </lineage>
</organism>
<sequence>MFTGSKVITLLNFDDTLTRQEELRRFPYELIELRDIKGTRLYCDQEALDQVAARLRKGKRGITFIGSGDFHYVSYLLAASIASPFTLILFDHHNDLHHAPQGVAISCGSWVARALELPTLQKAVIIGPRSVSLQGIAPHYLAKLVFLPGARVSMIR</sequence>
<dbReference type="PATRIC" id="fig|1122241.3.peg.991"/>
<dbReference type="GO" id="GO:0046872">
    <property type="term" value="F:metal ion binding"/>
    <property type="evidence" value="ECO:0007669"/>
    <property type="project" value="InterPro"/>
</dbReference>
<proteinExistence type="predicted"/>
<dbReference type="Gene3D" id="3.40.800.10">
    <property type="entry name" value="Ureohydrolase domain"/>
    <property type="match status" value="1"/>
</dbReference>
<dbReference type="InterPro" id="IPR006035">
    <property type="entry name" value="Ureohydrolase"/>
</dbReference>
<dbReference type="SUPFAM" id="SSF52768">
    <property type="entry name" value="Arginase/deacetylase"/>
    <property type="match status" value="1"/>
</dbReference>
<evidence type="ECO:0000313" key="1">
    <source>
        <dbReference type="EMBL" id="KYH33162.1"/>
    </source>
</evidence>
<dbReference type="InterPro" id="IPR023696">
    <property type="entry name" value="Ureohydrolase_dom_sf"/>
</dbReference>
<evidence type="ECO:0000313" key="2">
    <source>
        <dbReference type="Proteomes" id="UP000075670"/>
    </source>
</evidence>
<comment type="caution">
    <text evidence="1">The sequence shown here is derived from an EMBL/GenBank/DDBJ whole genome shotgun (WGS) entry which is preliminary data.</text>
</comment>
<dbReference type="AlphaFoldDB" id="A0A151B053"/>
<dbReference type="Proteomes" id="UP000075670">
    <property type="component" value="Unassembled WGS sequence"/>
</dbReference>
<dbReference type="Pfam" id="PF00491">
    <property type="entry name" value="Arginase"/>
    <property type="match status" value="1"/>
</dbReference>
<keyword evidence="2" id="KW-1185">Reference proteome</keyword>
<protein>
    <submittedName>
        <fullName evidence="1">Arginase family protein</fullName>
    </submittedName>
</protein>
<name>A0A151B053_9FIRM</name>
<dbReference type="EMBL" id="LTBC01000002">
    <property type="protein sequence ID" value="KYH33162.1"/>
    <property type="molecule type" value="Genomic_DNA"/>
</dbReference>
<gene>
    <name evidence="1" type="ORF">MOMUL_09420</name>
</gene>
<dbReference type="GO" id="GO:0016813">
    <property type="term" value="F:hydrolase activity, acting on carbon-nitrogen (but not peptide) bonds, in linear amidines"/>
    <property type="evidence" value="ECO:0007669"/>
    <property type="project" value="UniProtKB-ARBA"/>
</dbReference>
<dbReference type="RefSeq" id="WP_062282139.1">
    <property type="nucleotide sequence ID" value="NZ_LTBC01000002.1"/>
</dbReference>
<accession>A0A151B053</accession>